<sequence>MVANSVMRFARVMLCGGALVWTAGCAFQTDRDMTALDALMREQQLRNNSAETTVWVHNRTGVPIQEFGMKCKSVDRPDKRRSYATNWTRKATIEGEPLEVWSERYPEPLVLETLKVRFGDGGWHEYQLGHRCQPGDKITLVVETEERVLIRAKE</sequence>
<dbReference type="AlphaFoldDB" id="A0A2Z3GT54"/>
<dbReference type="Proteomes" id="UP000245802">
    <property type="component" value="Chromosome"/>
</dbReference>
<protein>
    <submittedName>
        <fullName evidence="1">Uncharacterized protein</fullName>
    </submittedName>
</protein>
<gene>
    <name evidence="1" type="ORF">C1280_00735</name>
</gene>
<dbReference type="EMBL" id="CP025958">
    <property type="protein sequence ID" value="AWM35691.1"/>
    <property type="molecule type" value="Genomic_DNA"/>
</dbReference>
<proteinExistence type="predicted"/>
<dbReference type="KEGG" id="gog:C1280_00735"/>
<reference evidence="1 2" key="1">
    <citation type="submission" date="2018-01" db="EMBL/GenBank/DDBJ databases">
        <title>G. obscuriglobus.</title>
        <authorList>
            <person name="Franke J."/>
            <person name="Blomberg W."/>
            <person name="Selmecki A."/>
        </authorList>
    </citation>
    <scope>NUCLEOTIDE SEQUENCE [LARGE SCALE GENOMIC DNA]</scope>
    <source>
        <strain evidence="1 2">DSM 5831</strain>
    </source>
</reference>
<organism evidence="1 2">
    <name type="scientific">Gemmata obscuriglobus</name>
    <dbReference type="NCBI Taxonomy" id="114"/>
    <lineage>
        <taxon>Bacteria</taxon>
        <taxon>Pseudomonadati</taxon>
        <taxon>Planctomycetota</taxon>
        <taxon>Planctomycetia</taxon>
        <taxon>Gemmatales</taxon>
        <taxon>Gemmataceae</taxon>
        <taxon>Gemmata</taxon>
    </lineage>
</organism>
<accession>A0A2Z3GT54</accession>
<name>A0A2Z3GT54_9BACT</name>
<keyword evidence="2" id="KW-1185">Reference proteome</keyword>
<evidence type="ECO:0000313" key="1">
    <source>
        <dbReference type="EMBL" id="AWM35691.1"/>
    </source>
</evidence>
<evidence type="ECO:0000313" key="2">
    <source>
        <dbReference type="Proteomes" id="UP000245802"/>
    </source>
</evidence>